<proteinExistence type="predicted"/>
<feature type="transmembrane region" description="Helical" evidence="1">
    <location>
        <begin position="54"/>
        <end position="76"/>
    </location>
</feature>
<accession>A0A172XAT7</accession>
<dbReference type="RefSeq" id="WP_011772128.1">
    <property type="nucleotide sequence ID" value="NZ_CP015629.1"/>
</dbReference>
<dbReference type="InterPro" id="IPR002035">
    <property type="entry name" value="VWF_A"/>
</dbReference>
<dbReference type="EMBL" id="CP015629">
    <property type="protein sequence ID" value="ANF33668.1"/>
    <property type="molecule type" value="Genomic_DNA"/>
</dbReference>
<evidence type="ECO:0000256" key="1">
    <source>
        <dbReference type="SAM" id="Phobius"/>
    </source>
</evidence>
<dbReference type="AlphaFoldDB" id="A0A172XAT7"/>
<sequence>MSIGNYYAFYLFIILFLVLFLYIYNFRKALPLFKTLSLMYVNNAYIKNYYIKKILMMFFFVLSLGSLIVSILDISWGQKATEDKRSNLRISFVVDISRSMLTFDEEKSINRLESAKNFISLILNNFENVEYSLTIFKGKSLLVLPFSKDKASLHKILNYIEPNLISSPGSFLGEGVFSAIQGIKDDSYYNFLIILTDGDEWGENNYYTFPKLIDALNVTSFVVGIGSDKPSPLIDNNLSVKDKDGNVVKAVLDEDNLYLLTSSLKGSYYNLYLKGTNYVINEIRNDIMKKSSSDILLIGILRYKLFLAISFLFIVLYLFVKVIKWDETF</sequence>
<feature type="transmembrane region" description="Helical" evidence="1">
    <location>
        <begin position="6"/>
        <end position="24"/>
    </location>
</feature>
<evidence type="ECO:0000259" key="2">
    <source>
        <dbReference type="PROSITE" id="PS50234"/>
    </source>
</evidence>
<dbReference type="Gene3D" id="3.40.50.410">
    <property type="entry name" value="von Willebrand factor, type A domain"/>
    <property type="match status" value="1"/>
</dbReference>
<dbReference type="PROSITE" id="PS50234">
    <property type="entry name" value="VWFA"/>
    <property type="match status" value="1"/>
</dbReference>
<dbReference type="SMART" id="SM00327">
    <property type="entry name" value="VWA"/>
    <property type="match status" value="1"/>
</dbReference>
<organism evidence="3 4">
    <name type="scientific">Borrelia turicatae</name>
    <dbReference type="NCBI Taxonomy" id="142"/>
    <lineage>
        <taxon>Bacteria</taxon>
        <taxon>Pseudomonadati</taxon>
        <taxon>Spirochaetota</taxon>
        <taxon>Spirochaetia</taxon>
        <taxon>Spirochaetales</taxon>
        <taxon>Borreliaceae</taxon>
        <taxon>Borrelia</taxon>
    </lineage>
</organism>
<dbReference type="InterPro" id="IPR036465">
    <property type="entry name" value="vWFA_dom_sf"/>
</dbReference>
<reference evidence="3 4" key="1">
    <citation type="submission" date="2016-05" db="EMBL/GenBank/DDBJ databases">
        <title>Chromosome and linear plasmid sequence of a 2015 human isolate of tick-borne relapsing fever spirochete, Borrelia turicatae.</title>
        <authorList>
            <person name="Kingry L.C."/>
            <person name="Dhwani B."/>
            <person name="Replogle A."/>
            <person name="Sexton C."/>
            <person name="Rowe L."/>
            <person name="Stermole B.M."/>
            <person name="Christensen A.M."/>
            <person name="Schriefer M.E."/>
        </authorList>
    </citation>
    <scope>NUCLEOTIDE SEQUENCE [LARGE SCALE GENOMIC DNA]</scope>
    <source>
        <strain evidence="3 4">BTE5EL</strain>
    </source>
</reference>
<dbReference type="Proteomes" id="UP000264231">
    <property type="component" value="Chromosome"/>
</dbReference>
<keyword evidence="1" id="KW-0472">Membrane</keyword>
<name>A0A172XAT7_BORTU</name>
<dbReference type="OMA" id="LDISWGQ"/>
<feature type="transmembrane region" description="Helical" evidence="1">
    <location>
        <begin position="295"/>
        <end position="320"/>
    </location>
</feature>
<keyword evidence="1" id="KW-0812">Transmembrane</keyword>
<protein>
    <submittedName>
        <fullName evidence="3">VWA domain-containing protein</fullName>
    </submittedName>
</protein>
<evidence type="ECO:0000313" key="4">
    <source>
        <dbReference type="Proteomes" id="UP000264231"/>
    </source>
</evidence>
<dbReference type="Pfam" id="PF13519">
    <property type="entry name" value="VWA_2"/>
    <property type="match status" value="1"/>
</dbReference>
<gene>
    <name evidence="3" type="ORF">A7978_00820</name>
</gene>
<dbReference type="SUPFAM" id="SSF53300">
    <property type="entry name" value="vWA-like"/>
    <property type="match status" value="1"/>
</dbReference>
<evidence type="ECO:0000313" key="3">
    <source>
        <dbReference type="EMBL" id="ANF33668.1"/>
    </source>
</evidence>
<feature type="domain" description="VWFA" evidence="2">
    <location>
        <begin position="89"/>
        <end position="287"/>
    </location>
</feature>
<keyword evidence="1" id="KW-1133">Transmembrane helix</keyword>